<reference evidence="2" key="2">
    <citation type="journal article" date="2017" name="Plant Physiol. Biochem.">
        <title>Differential oxidative and antioxidative response of duckweed Lemna minor toward plant growth promoting/inhibiting bacteria.</title>
        <authorList>
            <person name="Ishizawa H."/>
            <person name="Kuroda M."/>
            <person name="Morikawa M."/>
            <person name="Ike M."/>
        </authorList>
    </citation>
    <scope>NUCLEOTIDE SEQUENCE [LARGE SCALE GENOMIC DNA]</scope>
    <source>
        <strain evidence="2">M6</strain>
    </source>
</reference>
<sequence length="48" mass="5272">MDILILLVAAAGVLALIAGAAFMWALRSQQFDDPEMQAERILHDDDES</sequence>
<dbReference type="PANTHER" id="PTHR41532">
    <property type="entry name" value="FIXS PROTEIN"/>
    <property type="match status" value="1"/>
</dbReference>
<dbReference type="RefSeq" id="WP_126423081.1">
    <property type="nucleotide sequence ID" value="NZ_AP018828.1"/>
</dbReference>
<evidence type="ECO:0000313" key="2">
    <source>
        <dbReference type="Proteomes" id="UP000278756"/>
    </source>
</evidence>
<dbReference type="EMBL" id="AP018828">
    <property type="protein sequence ID" value="BBF81619.1"/>
    <property type="molecule type" value="Genomic_DNA"/>
</dbReference>
<dbReference type="Proteomes" id="UP000278756">
    <property type="component" value="Chromosome 2"/>
</dbReference>
<dbReference type="AlphaFoldDB" id="A0A3G9GAT9"/>
<name>A0A3G9GAT9_9CAUL</name>
<protein>
    <submittedName>
        <fullName evidence="1">Type cbb3 cytochrome oxidase biogenesis protein CcoS</fullName>
    </submittedName>
</protein>
<gene>
    <name evidence="1" type="ORF">EM6_2221</name>
</gene>
<reference evidence="2" key="1">
    <citation type="journal article" date="2017" name="Biotechnol. Biofuels">
        <title>Evaluation of environmental bacterial communities as a factor affecting the growth of duckweed Lemna minor.</title>
        <authorList>
            <person name="Ishizawa H."/>
            <person name="Kuroda M."/>
            <person name="Morikawa M."/>
            <person name="Ike M."/>
        </authorList>
    </citation>
    <scope>NUCLEOTIDE SEQUENCE [LARGE SCALE GENOMIC DNA]</scope>
    <source>
        <strain evidence="2">M6</strain>
    </source>
</reference>
<evidence type="ECO:0000313" key="1">
    <source>
        <dbReference type="EMBL" id="BBF81619.1"/>
    </source>
</evidence>
<organism evidence="1 2">
    <name type="scientific">Asticcacaulis excentricus</name>
    <dbReference type="NCBI Taxonomy" id="78587"/>
    <lineage>
        <taxon>Bacteria</taxon>
        <taxon>Pseudomonadati</taxon>
        <taxon>Pseudomonadota</taxon>
        <taxon>Alphaproteobacteria</taxon>
        <taxon>Caulobacterales</taxon>
        <taxon>Caulobacteraceae</taxon>
        <taxon>Asticcacaulis</taxon>
    </lineage>
</organism>
<dbReference type="NCBIfam" id="TIGR00847">
    <property type="entry name" value="ccoS"/>
    <property type="match status" value="1"/>
</dbReference>
<dbReference type="InterPro" id="IPR004714">
    <property type="entry name" value="Cyt_oxidase_maturation_cbb3"/>
</dbReference>
<accession>A0A3G9GAT9</accession>
<proteinExistence type="predicted"/>
<dbReference type="Pfam" id="PF03597">
    <property type="entry name" value="FixS"/>
    <property type="match status" value="1"/>
</dbReference>
<dbReference type="PANTHER" id="PTHR41532:SF1">
    <property type="entry name" value="FIXS PROTEIN"/>
    <property type="match status" value="1"/>
</dbReference>